<dbReference type="OrthoDB" id="9770452at2"/>
<protein>
    <submittedName>
        <fullName evidence="9">Alpha-hydroxy-acid oxidizing enzyme</fullName>
    </submittedName>
</protein>
<name>A0A2N9VQS1_9HYPH</name>
<reference evidence="10" key="1">
    <citation type="journal article" date="2017" name="Int J Environ Stud">
        <title>Does the Miocene-Pliocene relict legume Oxytropis triphylla form nitrogen-fixing nodules with a combination of bacterial strains?</title>
        <authorList>
            <person name="Safronova V."/>
            <person name="Belimov A."/>
            <person name="Sazanova A."/>
            <person name="Kuznetsova I."/>
            <person name="Popova J."/>
            <person name="Andronov E."/>
            <person name="Verkhozina A."/>
            <person name="Tikhonovich I."/>
        </authorList>
    </citation>
    <scope>NUCLEOTIDE SEQUENCE [LARGE SCALE GENOMIC DNA]</scope>
    <source>
        <strain evidence="10">Tri-38</strain>
    </source>
</reference>
<organism evidence="9 10">
    <name type="scientific">Phyllobacterium zundukense</name>
    <dbReference type="NCBI Taxonomy" id="1867719"/>
    <lineage>
        <taxon>Bacteria</taxon>
        <taxon>Pseudomonadati</taxon>
        <taxon>Pseudomonadota</taxon>
        <taxon>Alphaproteobacteria</taxon>
        <taxon>Hyphomicrobiales</taxon>
        <taxon>Phyllobacteriaceae</taxon>
        <taxon>Phyllobacterium</taxon>
    </lineage>
</organism>
<feature type="binding site" evidence="7">
    <location>
        <begin position="336"/>
        <end position="340"/>
    </location>
    <ligand>
        <name>FMN</name>
        <dbReference type="ChEBI" id="CHEBI:58210"/>
    </ligand>
</feature>
<dbReference type="RefSeq" id="WP_099999598.1">
    <property type="nucleotide sequence ID" value="NZ_CP017940.1"/>
</dbReference>
<dbReference type="FunFam" id="3.20.20.70:FF:000029">
    <property type="entry name" value="L-lactate dehydrogenase"/>
    <property type="match status" value="1"/>
</dbReference>
<dbReference type="SUPFAM" id="SSF51395">
    <property type="entry name" value="FMN-linked oxidoreductases"/>
    <property type="match status" value="1"/>
</dbReference>
<dbReference type="InterPro" id="IPR013785">
    <property type="entry name" value="Aldolase_TIM"/>
</dbReference>
<dbReference type="InterPro" id="IPR037396">
    <property type="entry name" value="FMN_HAD"/>
</dbReference>
<evidence type="ECO:0000259" key="8">
    <source>
        <dbReference type="PROSITE" id="PS51349"/>
    </source>
</evidence>
<comment type="caution">
    <text evidence="9">The sequence shown here is derived from an EMBL/GenBank/DDBJ whole genome shotgun (WGS) entry which is preliminary data.</text>
</comment>
<keyword evidence="2 7" id="KW-0285">Flavoprotein</keyword>
<evidence type="ECO:0000256" key="2">
    <source>
        <dbReference type="ARBA" id="ARBA00022630"/>
    </source>
</evidence>
<feature type="binding site" evidence="7">
    <location>
        <position position="52"/>
    </location>
    <ligand>
        <name>glyoxylate</name>
        <dbReference type="ChEBI" id="CHEBI:36655"/>
    </ligand>
</feature>
<dbReference type="AlphaFoldDB" id="A0A2N9VQS1"/>
<feature type="binding site" evidence="7">
    <location>
        <position position="134"/>
    </location>
    <ligand>
        <name>FMN</name>
        <dbReference type="ChEBI" id="CHEBI:58210"/>
    </ligand>
</feature>
<dbReference type="CDD" id="cd02809">
    <property type="entry name" value="alpha_hydroxyacid_oxid_FMN"/>
    <property type="match status" value="1"/>
</dbReference>
<dbReference type="InterPro" id="IPR008259">
    <property type="entry name" value="FMN_hydac_DH_AS"/>
</dbReference>
<dbReference type="PROSITE" id="PS51349">
    <property type="entry name" value="FMN_HYDROXY_ACID_DH_2"/>
    <property type="match status" value="1"/>
</dbReference>
<dbReference type="InterPro" id="IPR000262">
    <property type="entry name" value="FMN-dep_DH"/>
</dbReference>
<feature type="binding site" evidence="7">
    <location>
        <position position="281"/>
    </location>
    <ligand>
        <name>FMN</name>
        <dbReference type="ChEBI" id="CHEBI:58210"/>
    </ligand>
</feature>
<dbReference type="PANTHER" id="PTHR10578">
    <property type="entry name" value="S -2-HYDROXY-ACID OXIDASE-RELATED"/>
    <property type="match status" value="1"/>
</dbReference>
<evidence type="ECO:0000256" key="7">
    <source>
        <dbReference type="PIRSR" id="PIRSR000138-2"/>
    </source>
</evidence>
<dbReference type="Proteomes" id="UP000232163">
    <property type="component" value="Unassembled WGS sequence"/>
</dbReference>
<feature type="binding site" evidence="7">
    <location>
        <position position="305"/>
    </location>
    <ligand>
        <name>glyoxylate</name>
        <dbReference type="ChEBI" id="CHEBI:36655"/>
    </ligand>
</feature>
<dbReference type="Pfam" id="PF01070">
    <property type="entry name" value="FMN_dh"/>
    <property type="match status" value="1"/>
</dbReference>
<feature type="binding site" evidence="7">
    <location>
        <position position="303"/>
    </location>
    <ligand>
        <name>FMN</name>
        <dbReference type="ChEBI" id="CHEBI:58210"/>
    </ligand>
</feature>
<feature type="binding site" evidence="7">
    <location>
        <position position="182"/>
    </location>
    <ligand>
        <name>FMN</name>
        <dbReference type="ChEBI" id="CHEBI:58210"/>
    </ligand>
</feature>
<comment type="similarity">
    <text evidence="5">Belongs to the FMN-dependent alpha-hydroxy acid dehydrogenase family.</text>
</comment>
<accession>A0A2N9VQS1</accession>
<dbReference type="GO" id="GO:0010181">
    <property type="term" value="F:FMN binding"/>
    <property type="evidence" value="ECO:0007669"/>
    <property type="project" value="InterPro"/>
</dbReference>
<evidence type="ECO:0000256" key="1">
    <source>
        <dbReference type="ARBA" id="ARBA00001917"/>
    </source>
</evidence>
<dbReference type="KEGG" id="pht:BLM14_11990"/>
<dbReference type="PANTHER" id="PTHR10578:SF107">
    <property type="entry name" value="2-HYDROXYACID OXIDASE 1"/>
    <property type="match status" value="1"/>
</dbReference>
<feature type="binding site" evidence="7">
    <location>
        <position position="308"/>
    </location>
    <ligand>
        <name>glyoxylate</name>
        <dbReference type="ChEBI" id="CHEBI:36655"/>
    </ligand>
</feature>
<feature type="binding site" evidence="7">
    <location>
        <begin position="105"/>
        <end position="107"/>
    </location>
    <ligand>
        <name>FMN</name>
        <dbReference type="ChEBI" id="CHEBI:58210"/>
    </ligand>
</feature>
<keyword evidence="3 7" id="KW-0288">FMN</keyword>
<evidence type="ECO:0000313" key="9">
    <source>
        <dbReference type="EMBL" id="PIO41839.1"/>
    </source>
</evidence>
<sequence>MTDTISTVPLPIIVARERAASWRQSRQLKKVLCLDDFEPLARRHLPRPLFGYIAGASETNSSLSDNRRAFSEYGFRPHILTDVSTRNQSANLFGTEYASPFGIAPMGISALMAYRGDIVLASAARAANIPMIMSGSSLIPLEDVSAVAPNSWFQAYLPGEPERIDALLDRVEAAGFRTLVLTVDVATLPSRENNVRAGFSTPLRPSARLLWEGLSHPSWSLGTFVRTLVRHGVPHFENSYATRGAPILSRSLTRDFGKRDHLNWRHLDQIRRRWNGRLIVKGIMRVDDAKQATAAGVDGIIISNHGGRQLDYTVSPLRVLSGVAEAVGHSTTVMMDGGIRRGTDVLKAWALGAKFVFVGRPFLYAAGVGGKVGVAKAIDLLSREIHQDMALLGANTLDDITPDLLTRI</sequence>
<keyword evidence="4" id="KW-0560">Oxidoreductase</keyword>
<feature type="domain" description="FMN hydroxy acid dehydrogenase" evidence="8">
    <location>
        <begin position="26"/>
        <end position="408"/>
    </location>
</feature>
<dbReference type="Gene3D" id="3.20.20.70">
    <property type="entry name" value="Aldolase class I"/>
    <property type="match status" value="1"/>
</dbReference>
<comment type="cofactor">
    <cofactor evidence="1">
        <name>FMN</name>
        <dbReference type="ChEBI" id="CHEBI:58210"/>
    </cofactor>
</comment>
<keyword evidence="10" id="KW-1185">Reference proteome</keyword>
<evidence type="ECO:0000256" key="3">
    <source>
        <dbReference type="ARBA" id="ARBA00022643"/>
    </source>
</evidence>
<feature type="binding site" evidence="7">
    <location>
        <begin position="359"/>
        <end position="360"/>
    </location>
    <ligand>
        <name>FMN</name>
        <dbReference type="ChEBI" id="CHEBI:58210"/>
    </ligand>
</feature>
<dbReference type="EMBL" id="MZMT01000053">
    <property type="protein sequence ID" value="PIO41839.1"/>
    <property type="molecule type" value="Genomic_DNA"/>
</dbReference>
<gene>
    <name evidence="9" type="ORF">B5P45_22430</name>
</gene>
<evidence type="ECO:0000256" key="4">
    <source>
        <dbReference type="ARBA" id="ARBA00023002"/>
    </source>
</evidence>
<evidence type="ECO:0000313" key="10">
    <source>
        <dbReference type="Proteomes" id="UP000232163"/>
    </source>
</evidence>
<dbReference type="InterPro" id="IPR012133">
    <property type="entry name" value="Alpha-hydoxy_acid_DH_FMN"/>
</dbReference>
<proteinExistence type="inferred from homology"/>
<feature type="active site" description="Proton acceptor" evidence="6">
    <location>
        <position position="305"/>
    </location>
</feature>
<evidence type="ECO:0000256" key="5">
    <source>
        <dbReference type="ARBA" id="ARBA00024042"/>
    </source>
</evidence>
<dbReference type="GO" id="GO:0016614">
    <property type="term" value="F:oxidoreductase activity, acting on CH-OH group of donors"/>
    <property type="evidence" value="ECO:0007669"/>
    <property type="project" value="UniProtKB-ARBA"/>
</dbReference>
<dbReference type="PIRSF" id="PIRSF000138">
    <property type="entry name" value="Al-hdrx_acd_dh"/>
    <property type="match status" value="1"/>
</dbReference>
<evidence type="ECO:0000256" key="6">
    <source>
        <dbReference type="PIRSR" id="PIRSR000138-1"/>
    </source>
</evidence>
<feature type="binding site" evidence="7">
    <location>
        <position position="191"/>
    </location>
    <ligand>
        <name>glyoxylate</name>
        <dbReference type="ChEBI" id="CHEBI:36655"/>
    </ligand>
</feature>
<dbReference type="PROSITE" id="PS00557">
    <property type="entry name" value="FMN_HYDROXY_ACID_DH_1"/>
    <property type="match status" value="1"/>
</dbReference>
<feature type="binding site" evidence="7">
    <location>
        <position position="154"/>
    </location>
    <ligand>
        <name>FMN</name>
        <dbReference type="ChEBI" id="CHEBI:58210"/>
    </ligand>
</feature>
<feature type="binding site" evidence="7">
    <location>
        <position position="156"/>
    </location>
    <ligand>
        <name>glyoxylate</name>
        <dbReference type="ChEBI" id="CHEBI:36655"/>
    </ligand>
</feature>